<keyword evidence="2" id="KW-1185">Reference proteome</keyword>
<evidence type="ECO:0000313" key="2">
    <source>
        <dbReference type="Proteomes" id="UP000239203"/>
    </source>
</evidence>
<accession>A0A2S6GMP7</accession>
<sequence>MDSFGNHGCILVQVYSLVSAPVLGFDLTRLEGGPATADILLTLLAQSTRDIEALARRASPQTPALALARSHALRAATEKPSVRDLAGPSAVSLLQRAPIGTLAALLHCVRTDVLVPDRDNVPPGTVAEAPDGAVAIVTDAVCATYLRESLTDVDRRVLAAAWLTARRELSAAAPDLGPAHAPVHRLLDRVRSAHPAEVRALGVAAERMRVGQVSWSSAMHSAAWGVHVAGRIRAAAAAQLLLVKAVDTAGISVDDRAAGVWNVLAGAVQALMVRDLVDSDSAQELLVPCLSAFGPDWLSA</sequence>
<gene>
    <name evidence="1" type="ORF">CLV40_110212</name>
</gene>
<proteinExistence type="predicted"/>
<evidence type="ECO:0000313" key="1">
    <source>
        <dbReference type="EMBL" id="PPK66508.1"/>
    </source>
</evidence>
<dbReference type="AlphaFoldDB" id="A0A2S6GMP7"/>
<dbReference type="EMBL" id="PTIX01000010">
    <property type="protein sequence ID" value="PPK66508.1"/>
    <property type="molecule type" value="Genomic_DNA"/>
</dbReference>
<dbReference type="Proteomes" id="UP000239203">
    <property type="component" value="Unassembled WGS sequence"/>
</dbReference>
<name>A0A2S6GMP7_9PSEU</name>
<reference evidence="1 2" key="1">
    <citation type="submission" date="2018-02" db="EMBL/GenBank/DDBJ databases">
        <title>Genomic Encyclopedia of Archaeal and Bacterial Type Strains, Phase II (KMG-II): from individual species to whole genera.</title>
        <authorList>
            <person name="Goeker M."/>
        </authorList>
    </citation>
    <scope>NUCLEOTIDE SEQUENCE [LARGE SCALE GENOMIC DNA]</scope>
    <source>
        <strain evidence="1 2">YU 961-1</strain>
    </source>
</reference>
<protein>
    <submittedName>
        <fullName evidence="1">Uncharacterized protein</fullName>
    </submittedName>
</protein>
<comment type="caution">
    <text evidence="1">The sequence shown here is derived from an EMBL/GenBank/DDBJ whole genome shotgun (WGS) entry which is preliminary data.</text>
</comment>
<organism evidence="1 2">
    <name type="scientific">Actinokineospora auranticolor</name>
    <dbReference type="NCBI Taxonomy" id="155976"/>
    <lineage>
        <taxon>Bacteria</taxon>
        <taxon>Bacillati</taxon>
        <taxon>Actinomycetota</taxon>
        <taxon>Actinomycetes</taxon>
        <taxon>Pseudonocardiales</taxon>
        <taxon>Pseudonocardiaceae</taxon>
        <taxon>Actinokineospora</taxon>
    </lineage>
</organism>